<gene>
    <name evidence="9" type="ORF">SAY87_024359</name>
</gene>
<comment type="subcellular location">
    <subcellularLocation>
        <location evidence="1">Cytoplasm</location>
    </subcellularLocation>
</comment>
<proteinExistence type="predicted"/>
<dbReference type="InterPro" id="IPR033133">
    <property type="entry name" value="PUM-HD"/>
</dbReference>
<keyword evidence="3" id="KW-0677">Repeat</keyword>
<evidence type="ECO:0000256" key="4">
    <source>
        <dbReference type="ARBA" id="ARBA00022845"/>
    </source>
</evidence>
<dbReference type="SUPFAM" id="SSF48371">
    <property type="entry name" value="ARM repeat"/>
    <property type="match status" value="1"/>
</dbReference>
<comment type="function">
    <text evidence="6">Sequence-specific RNA-binding protein that regulates translation and mRNA stability by binding the 3'-UTR of target mRNAs.</text>
</comment>
<evidence type="ECO:0000256" key="2">
    <source>
        <dbReference type="ARBA" id="ARBA00022490"/>
    </source>
</evidence>
<dbReference type="GO" id="GO:0003729">
    <property type="term" value="F:mRNA binding"/>
    <property type="evidence" value="ECO:0007669"/>
    <property type="project" value="TreeGrafter"/>
</dbReference>
<evidence type="ECO:0000313" key="9">
    <source>
        <dbReference type="EMBL" id="KAK4740771.1"/>
    </source>
</evidence>
<dbReference type="GO" id="GO:0005737">
    <property type="term" value="C:cytoplasm"/>
    <property type="evidence" value="ECO:0007669"/>
    <property type="project" value="UniProtKB-SubCell"/>
</dbReference>
<evidence type="ECO:0000256" key="7">
    <source>
        <dbReference type="PROSITE-ProRule" id="PRU00317"/>
    </source>
</evidence>
<dbReference type="FunFam" id="1.25.10.10:FF:000237">
    <property type="entry name" value="Pumilio homolog 9"/>
    <property type="match status" value="1"/>
</dbReference>
<feature type="repeat" description="Pumilio" evidence="7">
    <location>
        <begin position="582"/>
        <end position="617"/>
    </location>
</feature>
<feature type="repeat" description="Pumilio" evidence="7">
    <location>
        <begin position="398"/>
        <end position="433"/>
    </location>
</feature>
<evidence type="ECO:0000256" key="6">
    <source>
        <dbReference type="ARBA" id="ARBA00058490"/>
    </source>
</evidence>
<keyword evidence="10" id="KW-1185">Reference proteome</keyword>
<dbReference type="Proteomes" id="UP001345219">
    <property type="component" value="Chromosome 19"/>
</dbReference>
<feature type="repeat" description="Pumilio" evidence="7">
    <location>
        <begin position="510"/>
        <end position="545"/>
    </location>
</feature>
<evidence type="ECO:0000256" key="1">
    <source>
        <dbReference type="ARBA" id="ARBA00004496"/>
    </source>
</evidence>
<feature type="repeat" description="Pumilio" evidence="7">
    <location>
        <begin position="437"/>
        <end position="473"/>
    </location>
</feature>
<dbReference type="SMART" id="SM00025">
    <property type="entry name" value="Pumilio"/>
    <property type="match status" value="8"/>
</dbReference>
<dbReference type="PROSITE" id="PS50303">
    <property type="entry name" value="PUM_HD"/>
    <property type="match status" value="1"/>
</dbReference>
<dbReference type="PROSITE" id="PS50302">
    <property type="entry name" value="PUM"/>
    <property type="match status" value="6"/>
</dbReference>
<feature type="domain" description="PUM-HD" evidence="8">
    <location>
        <begin position="336"/>
        <end position="681"/>
    </location>
</feature>
<dbReference type="AlphaFoldDB" id="A0AAN7G9L1"/>
<sequence length="681" mass="77314">MGENKREVETAEVDKLLDEIPKATSPHYEDIQPKAIVAGSCRGPYSKKLPENGSLQPRNEEQSLISAIAGLSVVGGASQQAFSMQHLSMHSQKKNSGFHRISEAEIVQDDLDACWINPFAMSGQQVENSTRGISMTNDRVQLVHSLPPVLPVELSMENQEQYLMNTQSLLPYLHLPHIDQSLTTWRSIEHETLHKMWQQRLYSQQLLDHHFEAQHPFQSNVTFGSRRPQFHKIPIPQYQEQPNQEASLHRYGLTGCLKPQSVVFPSDTHAVQAFDRISQQGFSRKNMMRSNGIYSSGPVKSGPINEMANHINQDWRAASNSQLYRSFCSPNEGKCFQEDGLNYFKNHNSRLLPLKYNNRTGEVGIKPHLMAKDQHGCRFLQRKISEGGPEDVEEVFIKIIDHMVELMTDPFGNYLIQKLLEVCNEDQKMKLLKVVTRNSCILIQISCDLHGTRVVQKLIETLKAPEQISILVNYLKPSIVILMKNTNGNHVVLRCLQHLTPECNQFVFDAAADYCVELARDRHGCCILQKCLNYSFGNQRNRIIHVISSNAIILSQDPFGNYVVQLMFELDVPQATTEVLRQLEGNFVDLSMQKYSSNVVEKCLEHATEESRGRIVHELLGDPRHDQIMQDPYGNYVIQAALKYSNGTLKSALLKAIEAHVPELRISPYGKKVLSCTSLKH</sequence>
<feature type="repeat" description="Pumilio" evidence="7">
    <location>
        <begin position="546"/>
        <end position="581"/>
    </location>
</feature>
<keyword evidence="2" id="KW-0963">Cytoplasm</keyword>
<dbReference type="Pfam" id="PF00806">
    <property type="entry name" value="PUF"/>
    <property type="match status" value="8"/>
</dbReference>
<dbReference type="InterPro" id="IPR011989">
    <property type="entry name" value="ARM-like"/>
</dbReference>
<keyword evidence="5" id="KW-0694">RNA-binding</keyword>
<comment type="caution">
    <text evidence="9">The sequence shown here is derived from an EMBL/GenBank/DDBJ whole genome shotgun (WGS) entry which is preliminary data.</text>
</comment>
<dbReference type="EMBL" id="JAXIOK010000024">
    <property type="protein sequence ID" value="KAK4740771.1"/>
    <property type="molecule type" value="Genomic_DNA"/>
</dbReference>
<dbReference type="InterPro" id="IPR001313">
    <property type="entry name" value="Pumilio_RNA-bd_rpt"/>
</dbReference>
<evidence type="ECO:0000256" key="5">
    <source>
        <dbReference type="ARBA" id="ARBA00022884"/>
    </source>
</evidence>
<reference evidence="9 10" key="1">
    <citation type="journal article" date="2023" name="Hortic Res">
        <title>Pangenome of water caltrop reveals structural variations and asymmetric subgenome divergence after allopolyploidization.</title>
        <authorList>
            <person name="Zhang X."/>
            <person name="Chen Y."/>
            <person name="Wang L."/>
            <person name="Yuan Y."/>
            <person name="Fang M."/>
            <person name="Shi L."/>
            <person name="Lu R."/>
            <person name="Comes H.P."/>
            <person name="Ma Y."/>
            <person name="Chen Y."/>
            <person name="Huang G."/>
            <person name="Zhou Y."/>
            <person name="Zheng Z."/>
            <person name="Qiu Y."/>
        </authorList>
    </citation>
    <scope>NUCLEOTIDE SEQUENCE [LARGE SCALE GENOMIC DNA]</scope>
    <source>
        <tissue evidence="9">Roots</tissue>
    </source>
</reference>
<protein>
    <recommendedName>
        <fullName evidence="8">PUM-HD domain-containing protein</fullName>
    </recommendedName>
</protein>
<name>A0AAN7G9L1_9MYRT</name>
<dbReference type="GO" id="GO:0006417">
    <property type="term" value="P:regulation of translation"/>
    <property type="evidence" value="ECO:0007669"/>
    <property type="project" value="UniProtKB-KW"/>
</dbReference>
<evidence type="ECO:0000313" key="10">
    <source>
        <dbReference type="Proteomes" id="UP001345219"/>
    </source>
</evidence>
<accession>A0AAN7G9L1</accession>
<evidence type="ECO:0000256" key="3">
    <source>
        <dbReference type="ARBA" id="ARBA00022737"/>
    </source>
</evidence>
<dbReference type="InterPro" id="IPR033712">
    <property type="entry name" value="Pumilio_RNA-bd"/>
</dbReference>
<dbReference type="Gene3D" id="1.25.10.10">
    <property type="entry name" value="Leucine-rich Repeat Variant"/>
    <property type="match status" value="1"/>
</dbReference>
<evidence type="ECO:0000259" key="8">
    <source>
        <dbReference type="PROSITE" id="PS50303"/>
    </source>
</evidence>
<keyword evidence="4" id="KW-0810">Translation regulation</keyword>
<dbReference type="CDD" id="cd07920">
    <property type="entry name" value="Pumilio"/>
    <property type="match status" value="1"/>
</dbReference>
<organism evidence="9 10">
    <name type="scientific">Trapa incisa</name>
    <dbReference type="NCBI Taxonomy" id="236973"/>
    <lineage>
        <taxon>Eukaryota</taxon>
        <taxon>Viridiplantae</taxon>
        <taxon>Streptophyta</taxon>
        <taxon>Embryophyta</taxon>
        <taxon>Tracheophyta</taxon>
        <taxon>Spermatophyta</taxon>
        <taxon>Magnoliopsida</taxon>
        <taxon>eudicotyledons</taxon>
        <taxon>Gunneridae</taxon>
        <taxon>Pentapetalae</taxon>
        <taxon>rosids</taxon>
        <taxon>malvids</taxon>
        <taxon>Myrtales</taxon>
        <taxon>Lythraceae</taxon>
        <taxon>Trapa</taxon>
    </lineage>
</organism>
<dbReference type="PANTHER" id="PTHR12537">
    <property type="entry name" value="RNA BINDING PROTEIN PUMILIO-RELATED"/>
    <property type="match status" value="1"/>
</dbReference>
<dbReference type="InterPro" id="IPR016024">
    <property type="entry name" value="ARM-type_fold"/>
</dbReference>
<feature type="repeat" description="Pumilio" evidence="7">
    <location>
        <begin position="618"/>
        <end position="655"/>
    </location>
</feature>
<dbReference type="PANTHER" id="PTHR12537:SF147">
    <property type="entry name" value="PUMILIO HOMOLOG 12"/>
    <property type="match status" value="1"/>
</dbReference>